<dbReference type="OrthoDB" id="9778432at2"/>
<dbReference type="InterPro" id="IPR000160">
    <property type="entry name" value="GGDEF_dom"/>
</dbReference>
<evidence type="ECO:0000256" key="2">
    <source>
        <dbReference type="ARBA" id="ARBA00034247"/>
    </source>
</evidence>
<evidence type="ECO:0000259" key="6">
    <source>
        <dbReference type="PROSITE" id="PS50887"/>
    </source>
</evidence>
<dbReference type="RefSeq" id="WP_012829148.1">
    <property type="nucleotide sequence ID" value="NC_013440.1"/>
</dbReference>
<dbReference type="Gene3D" id="3.30.70.270">
    <property type="match status" value="1"/>
</dbReference>
<dbReference type="GO" id="GO:0052621">
    <property type="term" value="F:diguanylate cyclase activity"/>
    <property type="evidence" value="ECO:0007669"/>
    <property type="project" value="UniProtKB-EC"/>
</dbReference>
<protein>
    <recommendedName>
        <fullName evidence="1">diguanylate cyclase</fullName>
        <ecNumber evidence="1">2.7.7.65</ecNumber>
    </recommendedName>
</protein>
<sequence>MTAERRETILCVDNDEQVLGALEQQLGERFGDECEIRTAGSGEAALDAIRGSERRLAVLVVDAELPGMSGIELLAQVHGEAPQASKMLLTETRDPALLTEAINRAQLNYYLAKPWQPAQLVLEVGNLLSLHRLSLENQRLLDDLSLKNATLLEMNRTLEAKVEARTRELAAANERLRSLAETDGLTGIYNHRHLQWFLRREVERARRSGLPISVLMIDVDHFKRFNDHHGHPAGDDLLRALATLLDGDRRTSDLCARYGGEEFALVLPDTAKTTATRVAVRLRRRVAEHAFEGADTSQPQGYLSISLGVASFPEDAGDADGLLEAADEALYQAKRLGRDRVALYEGEPRGAGVPEDGSAG</sequence>
<accession>D0LJH6</accession>
<dbReference type="FunFam" id="3.30.70.270:FF:000001">
    <property type="entry name" value="Diguanylate cyclase domain protein"/>
    <property type="match status" value="1"/>
</dbReference>
<dbReference type="SMART" id="SM00267">
    <property type="entry name" value="GGDEF"/>
    <property type="match status" value="1"/>
</dbReference>
<organism evidence="7 8">
    <name type="scientific">Haliangium ochraceum (strain DSM 14365 / JCM 11303 / SMP-2)</name>
    <dbReference type="NCBI Taxonomy" id="502025"/>
    <lineage>
        <taxon>Bacteria</taxon>
        <taxon>Pseudomonadati</taxon>
        <taxon>Myxococcota</taxon>
        <taxon>Polyangia</taxon>
        <taxon>Haliangiales</taxon>
        <taxon>Kofleriaceae</taxon>
        <taxon>Haliangium</taxon>
    </lineage>
</organism>
<proteinExistence type="predicted"/>
<dbReference type="InterPro" id="IPR029787">
    <property type="entry name" value="Nucleotide_cyclase"/>
</dbReference>
<dbReference type="KEGG" id="hoh:Hoch_4051"/>
<dbReference type="PANTHER" id="PTHR45138">
    <property type="entry name" value="REGULATORY COMPONENTS OF SENSORY TRANSDUCTION SYSTEM"/>
    <property type="match status" value="1"/>
</dbReference>
<keyword evidence="4" id="KW-0175">Coiled coil</keyword>
<feature type="domain" description="GGDEF" evidence="6">
    <location>
        <begin position="210"/>
        <end position="346"/>
    </location>
</feature>
<evidence type="ECO:0000256" key="1">
    <source>
        <dbReference type="ARBA" id="ARBA00012528"/>
    </source>
</evidence>
<dbReference type="CDD" id="cd01949">
    <property type="entry name" value="GGDEF"/>
    <property type="match status" value="1"/>
</dbReference>
<dbReference type="SUPFAM" id="SSF55073">
    <property type="entry name" value="Nucleotide cyclase"/>
    <property type="match status" value="1"/>
</dbReference>
<reference evidence="7 8" key="1">
    <citation type="journal article" date="2010" name="Stand. Genomic Sci.">
        <title>Complete genome sequence of Haliangium ochraceum type strain (SMP-2).</title>
        <authorList>
            <consortium name="US DOE Joint Genome Institute (JGI-PGF)"/>
            <person name="Ivanova N."/>
            <person name="Daum C."/>
            <person name="Lang E."/>
            <person name="Abt B."/>
            <person name="Kopitz M."/>
            <person name="Saunders E."/>
            <person name="Lapidus A."/>
            <person name="Lucas S."/>
            <person name="Glavina Del Rio T."/>
            <person name="Nolan M."/>
            <person name="Tice H."/>
            <person name="Copeland A."/>
            <person name="Cheng J.F."/>
            <person name="Chen F."/>
            <person name="Bruce D."/>
            <person name="Goodwin L."/>
            <person name="Pitluck S."/>
            <person name="Mavromatis K."/>
            <person name="Pati A."/>
            <person name="Mikhailova N."/>
            <person name="Chen A."/>
            <person name="Palaniappan K."/>
            <person name="Land M."/>
            <person name="Hauser L."/>
            <person name="Chang Y.J."/>
            <person name="Jeffries C.D."/>
            <person name="Detter J.C."/>
            <person name="Brettin T."/>
            <person name="Rohde M."/>
            <person name="Goker M."/>
            <person name="Bristow J."/>
            <person name="Markowitz V."/>
            <person name="Eisen J.A."/>
            <person name="Hugenholtz P."/>
            <person name="Kyrpides N.C."/>
            <person name="Klenk H.P."/>
        </authorList>
    </citation>
    <scope>NUCLEOTIDE SEQUENCE [LARGE SCALE GENOMIC DNA]</scope>
    <source>
        <strain evidence="8">DSM 14365 / CIP 107738 / JCM 11303 / AJ 13395 / SMP-2</strain>
    </source>
</reference>
<evidence type="ECO:0000259" key="5">
    <source>
        <dbReference type="PROSITE" id="PS50110"/>
    </source>
</evidence>
<dbReference type="STRING" id="502025.Hoch_4051"/>
<dbReference type="InterPro" id="IPR011006">
    <property type="entry name" value="CheY-like_superfamily"/>
</dbReference>
<name>D0LJH6_HALO1</name>
<dbReference type="HOGENOM" id="CLU_000445_11_5_7"/>
<keyword evidence="8" id="KW-1185">Reference proteome</keyword>
<dbReference type="NCBIfam" id="TIGR00254">
    <property type="entry name" value="GGDEF"/>
    <property type="match status" value="1"/>
</dbReference>
<dbReference type="SUPFAM" id="SSF52172">
    <property type="entry name" value="CheY-like"/>
    <property type="match status" value="1"/>
</dbReference>
<feature type="coiled-coil region" evidence="4">
    <location>
        <begin position="141"/>
        <end position="182"/>
    </location>
</feature>
<evidence type="ECO:0000256" key="3">
    <source>
        <dbReference type="PROSITE-ProRule" id="PRU00169"/>
    </source>
</evidence>
<gene>
    <name evidence="7" type="ordered locus">Hoch_4051</name>
</gene>
<dbReference type="Pfam" id="PF00072">
    <property type="entry name" value="Response_reg"/>
    <property type="match status" value="1"/>
</dbReference>
<dbReference type="Gene3D" id="3.40.50.2300">
    <property type="match status" value="1"/>
</dbReference>
<dbReference type="PROSITE" id="PS50110">
    <property type="entry name" value="RESPONSE_REGULATORY"/>
    <property type="match status" value="1"/>
</dbReference>
<dbReference type="GO" id="GO:0000160">
    <property type="term" value="P:phosphorelay signal transduction system"/>
    <property type="evidence" value="ECO:0007669"/>
    <property type="project" value="InterPro"/>
</dbReference>
<dbReference type="SMART" id="SM00448">
    <property type="entry name" value="REC"/>
    <property type="match status" value="1"/>
</dbReference>
<dbReference type="PANTHER" id="PTHR45138:SF9">
    <property type="entry name" value="DIGUANYLATE CYCLASE DGCM-RELATED"/>
    <property type="match status" value="1"/>
</dbReference>
<dbReference type="EC" id="2.7.7.65" evidence="1"/>
<keyword evidence="3" id="KW-0597">Phosphoprotein</keyword>
<dbReference type="InterPro" id="IPR001789">
    <property type="entry name" value="Sig_transdc_resp-reg_receiver"/>
</dbReference>
<dbReference type="AlphaFoldDB" id="D0LJH6"/>
<dbReference type="InterPro" id="IPR050469">
    <property type="entry name" value="Diguanylate_Cyclase"/>
</dbReference>
<dbReference type="InterPro" id="IPR043128">
    <property type="entry name" value="Rev_trsase/Diguanyl_cyclase"/>
</dbReference>
<evidence type="ECO:0000313" key="7">
    <source>
        <dbReference type="EMBL" id="ACY16550.1"/>
    </source>
</evidence>
<evidence type="ECO:0000256" key="4">
    <source>
        <dbReference type="SAM" id="Coils"/>
    </source>
</evidence>
<comment type="catalytic activity">
    <reaction evidence="2">
        <text>2 GTP = 3',3'-c-di-GMP + 2 diphosphate</text>
        <dbReference type="Rhea" id="RHEA:24898"/>
        <dbReference type="ChEBI" id="CHEBI:33019"/>
        <dbReference type="ChEBI" id="CHEBI:37565"/>
        <dbReference type="ChEBI" id="CHEBI:58805"/>
        <dbReference type="EC" id="2.7.7.65"/>
    </reaction>
</comment>
<dbReference type="PROSITE" id="PS50887">
    <property type="entry name" value="GGDEF"/>
    <property type="match status" value="1"/>
</dbReference>
<dbReference type="Proteomes" id="UP000001880">
    <property type="component" value="Chromosome"/>
</dbReference>
<feature type="modified residue" description="4-aspartylphosphate" evidence="3">
    <location>
        <position position="62"/>
    </location>
</feature>
<dbReference type="Pfam" id="PF00990">
    <property type="entry name" value="GGDEF"/>
    <property type="match status" value="1"/>
</dbReference>
<feature type="domain" description="Response regulatory" evidence="5">
    <location>
        <begin position="8"/>
        <end position="128"/>
    </location>
</feature>
<dbReference type="EMBL" id="CP001804">
    <property type="protein sequence ID" value="ACY16550.1"/>
    <property type="molecule type" value="Genomic_DNA"/>
</dbReference>
<dbReference type="eggNOG" id="COG3706">
    <property type="taxonomic scope" value="Bacteria"/>
</dbReference>
<evidence type="ECO:0000313" key="8">
    <source>
        <dbReference type="Proteomes" id="UP000001880"/>
    </source>
</evidence>